<protein>
    <recommendedName>
        <fullName evidence="5">Ig-like domain-containing protein</fullName>
    </recommendedName>
</protein>
<evidence type="ECO:0000256" key="4">
    <source>
        <dbReference type="SAM" id="Phobius"/>
    </source>
</evidence>
<dbReference type="SUPFAM" id="SSF48726">
    <property type="entry name" value="Immunoglobulin"/>
    <property type="match status" value="1"/>
</dbReference>
<dbReference type="GO" id="GO:0001817">
    <property type="term" value="P:regulation of cytokine production"/>
    <property type="evidence" value="ECO:0007669"/>
    <property type="project" value="TreeGrafter"/>
</dbReference>
<sequence length="198" mass="22782">VSLQWGGGAGLLSTCSTGENTREAEWRRAKRSELCLCRNENINQVFLLEWTKPNLKGEETVFLYRSDGILLDQHESFRNRVSLKNSQMKDGDLSVVLENVKIEDSGTYQCRILQENGSQRRWSLISSIHLQVLDLLRRNLIYVLLSVLVVVFVVVVSVFYKKRTRRSEFQKNLEVETVVKMCPQSNVSRSECEPNLLS</sequence>
<proteinExistence type="predicted"/>
<dbReference type="Proteomes" id="UP000261560">
    <property type="component" value="Unplaced"/>
</dbReference>
<feature type="transmembrane region" description="Helical" evidence="4">
    <location>
        <begin position="140"/>
        <end position="160"/>
    </location>
</feature>
<comment type="subcellular location">
    <subcellularLocation>
        <location evidence="1">Membrane</location>
    </subcellularLocation>
</comment>
<accession>A0A3B3CRH9</accession>
<dbReference type="GO" id="GO:0009897">
    <property type="term" value="C:external side of plasma membrane"/>
    <property type="evidence" value="ECO:0007669"/>
    <property type="project" value="TreeGrafter"/>
</dbReference>
<evidence type="ECO:0000259" key="5">
    <source>
        <dbReference type="PROSITE" id="PS50835"/>
    </source>
</evidence>
<dbReference type="GO" id="GO:0005102">
    <property type="term" value="F:signaling receptor binding"/>
    <property type="evidence" value="ECO:0007669"/>
    <property type="project" value="TreeGrafter"/>
</dbReference>
<dbReference type="OMA" id="CRNENIN"/>
<keyword evidence="4" id="KW-0812">Transmembrane</keyword>
<dbReference type="PANTHER" id="PTHR24100:SF151">
    <property type="entry name" value="ICOS LIGAND"/>
    <property type="match status" value="1"/>
</dbReference>
<reference evidence="6" key="1">
    <citation type="submission" date="2025-08" db="UniProtKB">
        <authorList>
            <consortium name="Ensembl"/>
        </authorList>
    </citation>
    <scope>IDENTIFICATION</scope>
</reference>
<evidence type="ECO:0000256" key="3">
    <source>
        <dbReference type="ARBA" id="ARBA00023319"/>
    </source>
</evidence>
<dbReference type="InterPro" id="IPR050504">
    <property type="entry name" value="IgSF_BTN/MOG"/>
</dbReference>
<keyword evidence="4" id="KW-1133">Transmembrane helix</keyword>
<feature type="domain" description="Ig-like" evidence="5">
    <location>
        <begin position="37"/>
        <end position="126"/>
    </location>
</feature>
<dbReference type="GO" id="GO:0050852">
    <property type="term" value="P:T cell receptor signaling pathway"/>
    <property type="evidence" value="ECO:0007669"/>
    <property type="project" value="TreeGrafter"/>
</dbReference>
<dbReference type="InterPro" id="IPR036179">
    <property type="entry name" value="Ig-like_dom_sf"/>
</dbReference>
<reference evidence="6" key="2">
    <citation type="submission" date="2025-09" db="UniProtKB">
        <authorList>
            <consortium name="Ensembl"/>
        </authorList>
    </citation>
    <scope>IDENTIFICATION</scope>
</reference>
<evidence type="ECO:0000256" key="1">
    <source>
        <dbReference type="ARBA" id="ARBA00004370"/>
    </source>
</evidence>
<name>A0A3B3CRH9_ORYME</name>
<keyword evidence="7" id="KW-1185">Reference proteome</keyword>
<evidence type="ECO:0000256" key="2">
    <source>
        <dbReference type="ARBA" id="ARBA00023136"/>
    </source>
</evidence>
<dbReference type="InterPro" id="IPR013783">
    <property type="entry name" value="Ig-like_fold"/>
</dbReference>
<dbReference type="Ensembl" id="ENSOMET00000029956.1">
    <property type="protein sequence ID" value="ENSOMEP00000020483.1"/>
    <property type="gene ID" value="ENSOMEG00000022372.1"/>
</dbReference>
<dbReference type="GeneTree" id="ENSGT01030000234777"/>
<dbReference type="Pfam" id="PF07686">
    <property type="entry name" value="V-set"/>
    <property type="match status" value="1"/>
</dbReference>
<dbReference type="PROSITE" id="PS50835">
    <property type="entry name" value="IG_LIKE"/>
    <property type="match status" value="1"/>
</dbReference>
<dbReference type="InterPro" id="IPR013106">
    <property type="entry name" value="Ig_V-set"/>
</dbReference>
<evidence type="ECO:0000313" key="6">
    <source>
        <dbReference type="Ensembl" id="ENSOMEP00000020483.1"/>
    </source>
</evidence>
<organism evidence="6 7">
    <name type="scientific">Oryzias melastigma</name>
    <name type="common">Marine medaka</name>
    <dbReference type="NCBI Taxonomy" id="30732"/>
    <lineage>
        <taxon>Eukaryota</taxon>
        <taxon>Metazoa</taxon>
        <taxon>Chordata</taxon>
        <taxon>Craniata</taxon>
        <taxon>Vertebrata</taxon>
        <taxon>Euteleostomi</taxon>
        <taxon>Actinopterygii</taxon>
        <taxon>Neopterygii</taxon>
        <taxon>Teleostei</taxon>
        <taxon>Neoteleostei</taxon>
        <taxon>Acanthomorphata</taxon>
        <taxon>Ovalentaria</taxon>
        <taxon>Atherinomorphae</taxon>
        <taxon>Beloniformes</taxon>
        <taxon>Adrianichthyidae</taxon>
        <taxon>Oryziinae</taxon>
        <taxon>Oryzias</taxon>
    </lineage>
</organism>
<dbReference type="InterPro" id="IPR007110">
    <property type="entry name" value="Ig-like_dom"/>
</dbReference>
<keyword evidence="3" id="KW-0393">Immunoglobulin domain</keyword>
<keyword evidence="2 4" id="KW-0472">Membrane</keyword>
<dbReference type="PANTHER" id="PTHR24100">
    <property type="entry name" value="BUTYROPHILIN"/>
    <property type="match status" value="1"/>
</dbReference>
<evidence type="ECO:0000313" key="7">
    <source>
        <dbReference type="Proteomes" id="UP000261560"/>
    </source>
</evidence>
<dbReference type="AlphaFoldDB" id="A0A3B3CRH9"/>
<dbReference type="Gene3D" id="2.60.40.10">
    <property type="entry name" value="Immunoglobulins"/>
    <property type="match status" value="1"/>
</dbReference>
<dbReference type="PaxDb" id="30732-ENSOMEP00000020483"/>